<evidence type="ECO:0000259" key="2">
    <source>
        <dbReference type="Pfam" id="PF13193"/>
    </source>
</evidence>
<evidence type="ECO:0000313" key="3">
    <source>
        <dbReference type="EMBL" id="CAB4323688.1"/>
    </source>
</evidence>
<dbReference type="PROSITE" id="PS00455">
    <property type="entry name" value="AMP_BINDING"/>
    <property type="match status" value="1"/>
</dbReference>
<evidence type="ECO:0000313" key="4">
    <source>
        <dbReference type="EMBL" id="CAB4921699.1"/>
    </source>
</evidence>
<feature type="domain" description="AMP-dependent synthetase/ligase" evidence="1">
    <location>
        <begin position="47"/>
        <end position="424"/>
    </location>
</feature>
<organism evidence="3">
    <name type="scientific">freshwater metagenome</name>
    <dbReference type="NCBI Taxonomy" id="449393"/>
    <lineage>
        <taxon>unclassified sequences</taxon>
        <taxon>metagenomes</taxon>
        <taxon>ecological metagenomes</taxon>
    </lineage>
</organism>
<name>A0A6J5YJ75_9ZZZZ</name>
<dbReference type="EMBL" id="CAFBNC010000003">
    <property type="protein sequence ID" value="CAB4921699.1"/>
    <property type="molecule type" value="Genomic_DNA"/>
</dbReference>
<dbReference type="InterPro" id="IPR020845">
    <property type="entry name" value="AMP-binding_CS"/>
</dbReference>
<reference evidence="3" key="1">
    <citation type="submission" date="2020-05" db="EMBL/GenBank/DDBJ databases">
        <authorList>
            <person name="Chiriac C."/>
            <person name="Salcher M."/>
            <person name="Ghai R."/>
            <person name="Kavagutti S V."/>
        </authorList>
    </citation>
    <scope>NUCLEOTIDE SEQUENCE</scope>
</reference>
<proteinExistence type="predicted"/>
<gene>
    <name evidence="3" type="ORF">UFOPK1392_01445</name>
    <name evidence="4" type="ORF">UFOPK3733_00107</name>
</gene>
<sequence>MTFEEATAFLTGPGGPLEIVETEVLGRTQKVFSNIPNTLRDLFAGLRNQPADNVFLVYEDERWTYAEAIARIDAMAALLVDRYDVKPGDRVAVDMRNYPEWVMAFGAIVSIGAVSVSVNAWWTGPEIEFGLIDSGAKVLFADEERIERIGAQLAALGVRGIAVRMTGDLPEGVDHLDEVLVPGAALPEVVINPDSDATILYTSGTTGHPKGAVSTNRAVLNGLFSFACRGIVESLRSDPKPVVEGAEAETKYPTCFILIVPLFHVTGCVPVMLGSIAGGSRLVMMHKWDPLRALQLIERERVTNFVGVPTMSQDLISHPDFEKYDTSSLASIGGGGAPMAPELVRKIEGSFEGKGRPQLGYGLTETQGYGPGNIGDDYIAKPNSTGRVLPIMPMRVQDDAGNTLAPGEVGEIQMSGPMLIRGYWNRPEATAEAIVDGWLHTGDLGYIDEEGFVFIVDRAKDMVLRGGENVYCAEVEAQIYEFPAVHECAVFGLPHERLGEEVVAAIMVEPGATLNIAELEEFLKPRMASFKTPTQWFVQEEPLARGATGKILKREIRAQILAAKA</sequence>
<dbReference type="InterPro" id="IPR025110">
    <property type="entry name" value="AMP-bd_C"/>
</dbReference>
<accession>A0A6J5YJ75</accession>
<dbReference type="InterPro" id="IPR000873">
    <property type="entry name" value="AMP-dep_synth/lig_dom"/>
</dbReference>
<dbReference type="Gene3D" id="3.30.300.30">
    <property type="match status" value="1"/>
</dbReference>
<dbReference type="SUPFAM" id="SSF56801">
    <property type="entry name" value="Acetyl-CoA synthetase-like"/>
    <property type="match status" value="1"/>
</dbReference>
<feature type="domain" description="AMP-binding enzyme C-terminal" evidence="2">
    <location>
        <begin position="474"/>
        <end position="545"/>
    </location>
</feature>
<dbReference type="InterPro" id="IPR045851">
    <property type="entry name" value="AMP-bd_C_sf"/>
</dbReference>
<evidence type="ECO:0000259" key="1">
    <source>
        <dbReference type="Pfam" id="PF00501"/>
    </source>
</evidence>
<dbReference type="Gene3D" id="3.40.50.980">
    <property type="match status" value="2"/>
</dbReference>
<dbReference type="Gene3D" id="2.30.38.10">
    <property type="entry name" value="Luciferase, Domain 3"/>
    <property type="match status" value="1"/>
</dbReference>
<protein>
    <submittedName>
        <fullName evidence="3">Unannotated protein</fullName>
    </submittedName>
</protein>
<dbReference type="GO" id="GO:0016405">
    <property type="term" value="F:CoA-ligase activity"/>
    <property type="evidence" value="ECO:0007669"/>
    <property type="project" value="TreeGrafter"/>
</dbReference>
<dbReference type="PANTHER" id="PTHR24096">
    <property type="entry name" value="LONG-CHAIN-FATTY-ACID--COA LIGASE"/>
    <property type="match status" value="1"/>
</dbReference>
<dbReference type="AlphaFoldDB" id="A0A6J5YJ75"/>
<dbReference type="Pfam" id="PF00501">
    <property type="entry name" value="AMP-binding"/>
    <property type="match status" value="1"/>
</dbReference>
<dbReference type="Pfam" id="PF13193">
    <property type="entry name" value="AMP-binding_C"/>
    <property type="match status" value="1"/>
</dbReference>
<dbReference type="EMBL" id="CAEMXZ010000063">
    <property type="protein sequence ID" value="CAB4323688.1"/>
    <property type="molecule type" value="Genomic_DNA"/>
</dbReference>